<gene>
    <name evidence="1" type="ORF">COV84_02400</name>
</gene>
<name>A0A2H0KST5_9BACT</name>
<sequence length="68" mass="7635">MAAKINQEVEIKNRHSALFHKKGIVVGFGLGSIPKTSKRVKKDSGSFIVYFPDGRELGFGQKELRFLK</sequence>
<accession>A0A2H0KST5</accession>
<dbReference type="AlphaFoldDB" id="A0A2H0KST5"/>
<reference evidence="1 2" key="1">
    <citation type="submission" date="2017-09" db="EMBL/GenBank/DDBJ databases">
        <title>Depth-based differentiation of microbial function through sediment-hosted aquifers and enrichment of novel symbionts in the deep terrestrial subsurface.</title>
        <authorList>
            <person name="Probst A.J."/>
            <person name="Ladd B."/>
            <person name="Jarett J.K."/>
            <person name="Geller-Mcgrath D.E."/>
            <person name="Sieber C.M."/>
            <person name="Emerson J.B."/>
            <person name="Anantharaman K."/>
            <person name="Thomas B.C."/>
            <person name="Malmstrom R."/>
            <person name="Stieglmeier M."/>
            <person name="Klingl A."/>
            <person name="Woyke T."/>
            <person name="Ryan C.M."/>
            <person name="Banfield J.F."/>
        </authorList>
    </citation>
    <scope>NUCLEOTIDE SEQUENCE [LARGE SCALE GENOMIC DNA]</scope>
    <source>
        <strain evidence="1">CG11_big_fil_rev_8_21_14_0_20_40_15</strain>
    </source>
</reference>
<comment type="caution">
    <text evidence="1">The sequence shown here is derived from an EMBL/GenBank/DDBJ whole genome shotgun (WGS) entry which is preliminary data.</text>
</comment>
<organism evidence="1 2">
    <name type="scientific">Candidatus Portnoybacteria bacterium CG11_big_fil_rev_8_21_14_0_20_40_15</name>
    <dbReference type="NCBI Taxonomy" id="1974817"/>
    <lineage>
        <taxon>Bacteria</taxon>
        <taxon>Candidatus Portnoyibacteriota</taxon>
    </lineage>
</organism>
<evidence type="ECO:0000313" key="2">
    <source>
        <dbReference type="Proteomes" id="UP000229317"/>
    </source>
</evidence>
<dbReference type="EMBL" id="PCVO01000036">
    <property type="protein sequence ID" value="PIQ75221.1"/>
    <property type="molecule type" value="Genomic_DNA"/>
</dbReference>
<protein>
    <submittedName>
        <fullName evidence="1">Uncharacterized protein</fullName>
    </submittedName>
</protein>
<evidence type="ECO:0000313" key="1">
    <source>
        <dbReference type="EMBL" id="PIQ75221.1"/>
    </source>
</evidence>
<proteinExistence type="predicted"/>
<dbReference type="Proteomes" id="UP000229317">
    <property type="component" value="Unassembled WGS sequence"/>
</dbReference>